<dbReference type="GeneID" id="28756854"/>
<name>A0A177C5F3_9PLEO</name>
<organism evidence="1 2">
    <name type="scientific">Paraphaeosphaeria sporulosa</name>
    <dbReference type="NCBI Taxonomy" id="1460663"/>
    <lineage>
        <taxon>Eukaryota</taxon>
        <taxon>Fungi</taxon>
        <taxon>Dikarya</taxon>
        <taxon>Ascomycota</taxon>
        <taxon>Pezizomycotina</taxon>
        <taxon>Dothideomycetes</taxon>
        <taxon>Pleosporomycetidae</taxon>
        <taxon>Pleosporales</taxon>
        <taxon>Massarineae</taxon>
        <taxon>Didymosphaeriaceae</taxon>
        <taxon>Paraphaeosphaeria</taxon>
    </lineage>
</organism>
<reference evidence="1 2" key="1">
    <citation type="submission" date="2016-05" db="EMBL/GenBank/DDBJ databases">
        <title>Comparative analysis of secretome profiles of manganese(II)-oxidizing ascomycete fungi.</title>
        <authorList>
            <consortium name="DOE Joint Genome Institute"/>
            <person name="Zeiner C.A."/>
            <person name="Purvine S.O."/>
            <person name="Zink E.M."/>
            <person name="Wu S."/>
            <person name="Pasa-Tolic L."/>
            <person name="Chaput D.L."/>
            <person name="Haridas S."/>
            <person name="Grigoriev I.V."/>
            <person name="Santelli C.M."/>
            <person name="Hansel C.M."/>
        </authorList>
    </citation>
    <scope>NUCLEOTIDE SEQUENCE [LARGE SCALE GENOMIC DNA]</scope>
    <source>
        <strain evidence="1 2">AP3s5-JAC2a</strain>
    </source>
</reference>
<evidence type="ECO:0000313" key="2">
    <source>
        <dbReference type="Proteomes" id="UP000077069"/>
    </source>
</evidence>
<proteinExistence type="predicted"/>
<accession>A0A177C5F3</accession>
<dbReference type="EMBL" id="KV441556">
    <property type="protein sequence ID" value="OAG02381.1"/>
    <property type="molecule type" value="Genomic_DNA"/>
</dbReference>
<keyword evidence="2" id="KW-1185">Reference proteome</keyword>
<gene>
    <name evidence="1" type="ORF">CC84DRAFT_1014845</name>
</gene>
<dbReference type="RefSeq" id="XP_018032746.1">
    <property type="nucleotide sequence ID" value="XM_018173368.1"/>
</dbReference>
<dbReference type="Proteomes" id="UP000077069">
    <property type="component" value="Unassembled WGS sequence"/>
</dbReference>
<evidence type="ECO:0000313" key="1">
    <source>
        <dbReference type="EMBL" id="OAG02381.1"/>
    </source>
</evidence>
<sequence>MTCAARRGSRPSLELKWTEEYFTVRRGNDRKLTQLVFYLFICHGTLQRSSPYKQSPNFESCFSCHRRDELPTRIGRASNPKKNSDTHIPRYVQEFMLSITQKRSTKSTPTKNRISGCLAIMVCPGTRNHPTDSRHFTDNEGPRRREIAWRVGAECWLKRGGWFSISPPNRLQEFARSGKVASSKNPRAIYIHPNLSSNDKPSLRGSTNLIQMNSGILTGRIVAEGLVEGMRLSLALLWPTAPRASIVRELR</sequence>
<protein>
    <submittedName>
        <fullName evidence="1">Uncharacterized protein</fullName>
    </submittedName>
</protein>
<dbReference type="InParanoid" id="A0A177C5F3"/>
<dbReference type="AlphaFoldDB" id="A0A177C5F3"/>